<protein>
    <submittedName>
        <fullName evidence="1">Uncharacterized protein</fullName>
    </submittedName>
</protein>
<name>A0A3B0PWD3_9BACT</name>
<sequence length="49" mass="5963">MKRDEKLPGKLSEREIDPKEIDEFYQNLETKIYKLRKTTDLSTFNVSKW</sequence>
<accession>A0A3B0PWD3</accession>
<organism evidence="1 2">
    <name type="scientific">Mycoplasmopsis edwardii</name>
    <dbReference type="NCBI Taxonomy" id="53558"/>
    <lineage>
        <taxon>Bacteria</taxon>
        <taxon>Bacillati</taxon>
        <taxon>Mycoplasmatota</taxon>
        <taxon>Mycoplasmoidales</taxon>
        <taxon>Metamycoplasmataceae</taxon>
        <taxon>Mycoplasmopsis</taxon>
    </lineage>
</organism>
<proteinExistence type="predicted"/>
<dbReference type="KEGG" id="medw:NCTC10132_00940"/>
<dbReference type="Proteomes" id="UP000257559">
    <property type="component" value="Chromosome"/>
</dbReference>
<dbReference type="AlphaFoldDB" id="A0A3B0PWD3"/>
<dbReference type="EMBL" id="LS991951">
    <property type="protein sequence ID" value="SYV97574.1"/>
    <property type="molecule type" value="Genomic_DNA"/>
</dbReference>
<feature type="non-terminal residue" evidence="1">
    <location>
        <position position="49"/>
    </location>
</feature>
<evidence type="ECO:0000313" key="2">
    <source>
        <dbReference type="Proteomes" id="UP000257559"/>
    </source>
</evidence>
<evidence type="ECO:0000313" key="1">
    <source>
        <dbReference type="EMBL" id="SYV97574.1"/>
    </source>
</evidence>
<gene>
    <name evidence="1" type="ORF">NCTC10132_00940</name>
</gene>
<keyword evidence="2" id="KW-1185">Reference proteome</keyword>
<reference evidence="2" key="1">
    <citation type="submission" date="2018-06" db="EMBL/GenBank/DDBJ databases">
        <authorList>
            <consortium name="Pathogen Informatics"/>
        </authorList>
    </citation>
    <scope>NUCLEOTIDE SEQUENCE [LARGE SCALE GENOMIC DNA]</scope>
    <source>
        <strain evidence="2">NCTC10132</strain>
    </source>
</reference>